<protein>
    <submittedName>
        <fullName evidence="1">Uncharacterized protein</fullName>
    </submittedName>
</protein>
<dbReference type="Proteomes" id="UP000243686">
    <property type="component" value="Unassembled WGS sequence"/>
</dbReference>
<proteinExistence type="predicted"/>
<gene>
    <name evidence="1" type="ORF">X801_00652</name>
</gene>
<dbReference type="AlphaFoldDB" id="A0A1S8X9V4"/>
<evidence type="ECO:0000313" key="1">
    <source>
        <dbReference type="EMBL" id="OON23436.1"/>
    </source>
</evidence>
<sequence length="101" mass="11142">MTVHQVIVRATHVVVWSLGNFVMASKIVKMVRMSYSVNATNVHPMNMFAECWMGKSHCGNVTCNTGTAMVTMIVGTTLTKPVVHNSTQKQQSTTIKHHGIQ</sequence>
<organism evidence="1 2">
    <name type="scientific">Opisthorchis viverrini</name>
    <name type="common">Southeast Asian liver fluke</name>
    <dbReference type="NCBI Taxonomy" id="6198"/>
    <lineage>
        <taxon>Eukaryota</taxon>
        <taxon>Metazoa</taxon>
        <taxon>Spiralia</taxon>
        <taxon>Lophotrochozoa</taxon>
        <taxon>Platyhelminthes</taxon>
        <taxon>Trematoda</taxon>
        <taxon>Digenea</taxon>
        <taxon>Opisthorchiida</taxon>
        <taxon>Opisthorchiata</taxon>
        <taxon>Opisthorchiidae</taxon>
        <taxon>Opisthorchis</taxon>
    </lineage>
</organism>
<name>A0A1S8X9V4_OPIVI</name>
<keyword evidence="2" id="KW-1185">Reference proteome</keyword>
<accession>A0A1S8X9V4</accession>
<evidence type="ECO:0000313" key="2">
    <source>
        <dbReference type="Proteomes" id="UP000243686"/>
    </source>
</evidence>
<reference evidence="1 2" key="1">
    <citation type="submission" date="2015-03" db="EMBL/GenBank/DDBJ databases">
        <title>Draft genome of the nematode, Opisthorchis viverrini.</title>
        <authorList>
            <person name="Mitreva M."/>
        </authorList>
    </citation>
    <scope>NUCLEOTIDE SEQUENCE [LARGE SCALE GENOMIC DNA]</scope>
    <source>
        <strain evidence="1">Khon Kaen</strain>
    </source>
</reference>
<dbReference type="EMBL" id="KV891545">
    <property type="protein sequence ID" value="OON23436.1"/>
    <property type="molecule type" value="Genomic_DNA"/>
</dbReference>